<organism evidence="1 2">
    <name type="scientific">Vagococcus fessus</name>
    <dbReference type="NCBI Taxonomy" id="120370"/>
    <lineage>
        <taxon>Bacteria</taxon>
        <taxon>Bacillati</taxon>
        <taxon>Bacillota</taxon>
        <taxon>Bacilli</taxon>
        <taxon>Lactobacillales</taxon>
        <taxon>Enterococcaceae</taxon>
        <taxon>Vagococcus</taxon>
    </lineage>
</organism>
<dbReference type="InterPro" id="IPR009014">
    <property type="entry name" value="Transketo_C/PFOR_II"/>
</dbReference>
<dbReference type="OrthoDB" id="9803371at2"/>
<dbReference type="AlphaFoldDB" id="A0A430A6G6"/>
<dbReference type="Proteomes" id="UP000287101">
    <property type="component" value="Unassembled WGS sequence"/>
</dbReference>
<proteinExistence type="predicted"/>
<evidence type="ECO:0000313" key="2">
    <source>
        <dbReference type="Proteomes" id="UP000287101"/>
    </source>
</evidence>
<sequence length="51" mass="5537">MAEFVADNSPRKVARLGVKESFGQVGKMDYLKEDYGMTSKDIIAAVKSVVG</sequence>
<keyword evidence="2" id="KW-1185">Reference proteome</keyword>
<dbReference type="Gene3D" id="3.40.50.920">
    <property type="match status" value="1"/>
</dbReference>
<comment type="caution">
    <text evidence="1">The sequence shown here is derived from an EMBL/GenBank/DDBJ whole genome shotgun (WGS) entry which is preliminary data.</text>
</comment>
<dbReference type="RefSeq" id="WP_126832144.1">
    <property type="nucleotide sequence ID" value="NZ_CBCRYB010000009.1"/>
</dbReference>
<name>A0A430A6G6_9ENTE</name>
<dbReference type="SUPFAM" id="SSF52922">
    <property type="entry name" value="TK C-terminal domain-like"/>
    <property type="match status" value="1"/>
</dbReference>
<protein>
    <submittedName>
        <fullName evidence="1">Transketolase</fullName>
    </submittedName>
</protein>
<dbReference type="EMBL" id="NGJY01000003">
    <property type="protein sequence ID" value="RSU02463.1"/>
    <property type="molecule type" value="Genomic_DNA"/>
</dbReference>
<reference evidence="1 2" key="1">
    <citation type="submission" date="2017-05" db="EMBL/GenBank/DDBJ databases">
        <title>Vagococcus spp. assemblies.</title>
        <authorList>
            <person name="Gulvik C.A."/>
        </authorList>
    </citation>
    <scope>NUCLEOTIDE SEQUENCE [LARGE SCALE GENOMIC DNA]</scope>
    <source>
        <strain evidence="1 2">CCUG 41755</strain>
    </source>
</reference>
<evidence type="ECO:0000313" key="1">
    <source>
        <dbReference type="EMBL" id="RSU02463.1"/>
    </source>
</evidence>
<accession>A0A430A6G6</accession>
<gene>
    <name evidence="1" type="ORF">CBF31_08835</name>
</gene>